<evidence type="ECO:0000313" key="1">
    <source>
        <dbReference type="EMBL" id="MFC6171382.1"/>
    </source>
</evidence>
<keyword evidence="2" id="KW-1185">Reference proteome</keyword>
<accession>A0ABW1RIM4</accession>
<sequence>MAYKDVSELLPYLVRQRESPVALRRKLGTGNMYSTVDDLFQLEQAIQQSRLLKPATTAALFNATDGSYRGGLYNYRHFVSSHGVESGYESGLALSRDGKSGVILLSNRHTTLSLSKQARKLYRQLNL</sequence>
<protein>
    <recommendedName>
        <fullName evidence="3">Beta-lactamase-related domain-containing protein</fullName>
    </recommendedName>
</protein>
<evidence type="ECO:0000313" key="2">
    <source>
        <dbReference type="Proteomes" id="UP001596289"/>
    </source>
</evidence>
<name>A0ABW1RIM4_9LACO</name>
<organism evidence="1 2">
    <name type="scientific">Loigolactobacillus jiayinensis</name>
    <dbReference type="NCBI Taxonomy" id="2486016"/>
    <lineage>
        <taxon>Bacteria</taxon>
        <taxon>Bacillati</taxon>
        <taxon>Bacillota</taxon>
        <taxon>Bacilli</taxon>
        <taxon>Lactobacillales</taxon>
        <taxon>Lactobacillaceae</taxon>
        <taxon>Loigolactobacillus</taxon>
    </lineage>
</organism>
<reference evidence="2" key="1">
    <citation type="journal article" date="2019" name="Int. J. Syst. Evol. Microbiol.">
        <title>The Global Catalogue of Microorganisms (GCM) 10K type strain sequencing project: providing services to taxonomists for standard genome sequencing and annotation.</title>
        <authorList>
            <consortium name="The Broad Institute Genomics Platform"/>
            <consortium name="The Broad Institute Genome Sequencing Center for Infectious Disease"/>
            <person name="Wu L."/>
            <person name="Ma J."/>
        </authorList>
    </citation>
    <scope>NUCLEOTIDE SEQUENCE [LARGE SCALE GENOMIC DNA]</scope>
    <source>
        <strain evidence="2">CCM 8904</strain>
    </source>
</reference>
<dbReference type="InterPro" id="IPR012338">
    <property type="entry name" value="Beta-lactam/transpept-like"/>
</dbReference>
<proteinExistence type="predicted"/>
<comment type="caution">
    <text evidence="1">The sequence shown here is derived from an EMBL/GenBank/DDBJ whole genome shotgun (WGS) entry which is preliminary data.</text>
</comment>
<gene>
    <name evidence="1" type="ORF">ACFQGP_12555</name>
</gene>
<dbReference type="RefSeq" id="WP_225418867.1">
    <property type="nucleotide sequence ID" value="NZ_JBHSSL010000108.1"/>
</dbReference>
<dbReference type="Gene3D" id="3.40.710.10">
    <property type="entry name" value="DD-peptidase/beta-lactamase superfamily"/>
    <property type="match status" value="1"/>
</dbReference>
<evidence type="ECO:0008006" key="3">
    <source>
        <dbReference type="Google" id="ProtNLM"/>
    </source>
</evidence>
<dbReference type="Proteomes" id="UP001596289">
    <property type="component" value="Unassembled WGS sequence"/>
</dbReference>
<dbReference type="SUPFAM" id="SSF56601">
    <property type="entry name" value="beta-lactamase/transpeptidase-like"/>
    <property type="match status" value="1"/>
</dbReference>
<dbReference type="EMBL" id="JBHSSL010000108">
    <property type="protein sequence ID" value="MFC6171382.1"/>
    <property type="molecule type" value="Genomic_DNA"/>
</dbReference>